<dbReference type="SMART" id="SM00758">
    <property type="entry name" value="PA14"/>
    <property type="match status" value="1"/>
</dbReference>
<reference evidence="4 5" key="1">
    <citation type="submission" date="2019-07" db="EMBL/GenBank/DDBJ databases">
        <title>Whole genome shotgun sequence of Cellulomonas aerilata NBRC 106308.</title>
        <authorList>
            <person name="Hosoyama A."/>
            <person name="Uohara A."/>
            <person name="Ohji S."/>
            <person name="Ichikawa N."/>
        </authorList>
    </citation>
    <scope>NUCLEOTIDE SEQUENCE [LARGE SCALE GENOMIC DNA]</scope>
    <source>
        <strain evidence="4 5">NBRC 106308</strain>
    </source>
</reference>
<keyword evidence="1" id="KW-0732">Signal</keyword>
<evidence type="ECO:0008006" key="6">
    <source>
        <dbReference type="Google" id="ProtNLM"/>
    </source>
</evidence>
<dbReference type="PANTHER" id="PTHR19328">
    <property type="entry name" value="HEDGEHOG-INTERACTING PROTEIN"/>
    <property type="match status" value="1"/>
</dbReference>
<dbReference type="SUPFAM" id="SSF50952">
    <property type="entry name" value="Soluble quinoprotein glucose dehydrogenase"/>
    <property type="match status" value="1"/>
</dbReference>
<dbReference type="SMART" id="SM00089">
    <property type="entry name" value="PKD"/>
    <property type="match status" value="1"/>
</dbReference>
<dbReference type="InterPro" id="IPR037524">
    <property type="entry name" value="PA14/GLEYA"/>
</dbReference>
<dbReference type="Pfam" id="PF17957">
    <property type="entry name" value="Big_7"/>
    <property type="match status" value="1"/>
</dbReference>
<dbReference type="PROSITE" id="PS51820">
    <property type="entry name" value="PA14"/>
    <property type="match status" value="1"/>
</dbReference>
<protein>
    <recommendedName>
        <fullName evidence="6">Beta-glucosidase</fullName>
    </recommendedName>
</protein>
<dbReference type="AlphaFoldDB" id="A0A512DEW7"/>
<dbReference type="InterPro" id="IPR012938">
    <property type="entry name" value="Glc/Sorbosone_DH"/>
</dbReference>
<dbReference type="CDD" id="cd00146">
    <property type="entry name" value="PKD"/>
    <property type="match status" value="1"/>
</dbReference>
<evidence type="ECO:0000313" key="4">
    <source>
        <dbReference type="EMBL" id="GEO35023.1"/>
    </source>
</evidence>
<dbReference type="Gene3D" id="2.60.120.260">
    <property type="entry name" value="Galactose-binding domain-like"/>
    <property type="match status" value="1"/>
</dbReference>
<dbReference type="SUPFAM" id="SSF49785">
    <property type="entry name" value="Galactose-binding domain-like"/>
    <property type="match status" value="1"/>
</dbReference>
<dbReference type="InterPro" id="IPR011041">
    <property type="entry name" value="Quinoprot_gluc/sorb_DH_b-prop"/>
</dbReference>
<dbReference type="InterPro" id="IPR000601">
    <property type="entry name" value="PKD_dom"/>
</dbReference>
<dbReference type="Pfam" id="PF18911">
    <property type="entry name" value="PKD_4"/>
    <property type="match status" value="1"/>
</dbReference>
<dbReference type="InterPro" id="IPR008979">
    <property type="entry name" value="Galactose-bd-like_sf"/>
</dbReference>
<dbReference type="InterPro" id="IPR022409">
    <property type="entry name" value="PKD/Chitinase_dom"/>
</dbReference>
<dbReference type="OrthoDB" id="6402258at2"/>
<keyword evidence="5" id="KW-1185">Reference proteome</keyword>
<accession>A0A512DEW7</accession>
<dbReference type="InterPro" id="IPR011658">
    <property type="entry name" value="PA14_dom"/>
</dbReference>
<dbReference type="SUPFAM" id="SSF49299">
    <property type="entry name" value="PKD domain"/>
    <property type="match status" value="1"/>
</dbReference>
<organism evidence="4 5">
    <name type="scientific">Cellulomonas aerilata</name>
    <dbReference type="NCBI Taxonomy" id="515326"/>
    <lineage>
        <taxon>Bacteria</taxon>
        <taxon>Bacillati</taxon>
        <taxon>Actinomycetota</taxon>
        <taxon>Actinomycetes</taxon>
        <taxon>Micrococcales</taxon>
        <taxon>Cellulomonadaceae</taxon>
        <taxon>Cellulomonas</taxon>
    </lineage>
</organism>
<evidence type="ECO:0000259" key="2">
    <source>
        <dbReference type="PROSITE" id="PS50093"/>
    </source>
</evidence>
<dbReference type="Gene3D" id="2.60.120.430">
    <property type="entry name" value="Galactose-binding lectin"/>
    <property type="match status" value="1"/>
</dbReference>
<dbReference type="InterPro" id="IPR013783">
    <property type="entry name" value="Ig-like_fold"/>
</dbReference>
<name>A0A512DEW7_9CELL</name>
<proteinExistence type="predicted"/>
<dbReference type="Gene3D" id="2.60.40.10">
    <property type="entry name" value="Immunoglobulins"/>
    <property type="match status" value="1"/>
</dbReference>
<gene>
    <name evidence="4" type="ORF">CAE01nite_27480</name>
</gene>
<feature type="domain" description="PKD" evidence="2">
    <location>
        <begin position="431"/>
        <end position="513"/>
    </location>
</feature>
<dbReference type="PANTHER" id="PTHR19328:SF13">
    <property type="entry name" value="HIPL1 PROTEIN"/>
    <property type="match status" value="1"/>
</dbReference>
<dbReference type="EMBL" id="BJYY01000017">
    <property type="protein sequence ID" value="GEO35023.1"/>
    <property type="molecule type" value="Genomic_DNA"/>
</dbReference>
<evidence type="ECO:0000259" key="3">
    <source>
        <dbReference type="PROSITE" id="PS51820"/>
    </source>
</evidence>
<dbReference type="Pfam" id="PF07691">
    <property type="entry name" value="PA14"/>
    <property type="match status" value="1"/>
</dbReference>
<dbReference type="GO" id="GO:0005975">
    <property type="term" value="P:carbohydrate metabolic process"/>
    <property type="evidence" value="ECO:0007669"/>
    <property type="project" value="UniProtKB-ARBA"/>
</dbReference>
<comment type="caution">
    <text evidence="4">The sequence shown here is derived from an EMBL/GenBank/DDBJ whole genome shotgun (WGS) entry which is preliminary data.</text>
</comment>
<feature type="domain" description="PA14" evidence="3">
    <location>
        <begin position="707"/>
        <end position="844"/>
    </location>
</feature>
<feature type="signal peptide" evidence="1">
    <location>
        <begin position="1"/>
        <end position="34"/>
    </location>
</feature>
<dbReference type="SUPFAM" id="SSF56988">
    <property type="entry name" value="Anthrax protective antigen"/>
    <property type="match status" value="1"/>
</dbReference>
<dbReference type="Proteomes" id="UP000321181">
    <property type="component" value="Unassembled WGS sequence"/>
</dbReference>
<dbReference type="InterPro" id="IPR035986">
    <property type="entry name" value="PKD_dom_sf"/>
</dbReference>
<sequence>MVHTSGSARRLVLVVVLALLSAGLGVVASSPARAATVPPGFGDTLVAAVRAPTAIAFMPDGRMLVTEQGGRLRVRTASGTLLAAPALDLSGRVCANGERGLLGVATDPDPATRAVYLFYTARGTDAACPARTTGGTPAGAPTNRVSRFVLRDDHTVDPAGETVLLDGIATPSGNHNAGDVHVGKDGYLYVTTGDGACDHRGDSGCGGLNDAARDRHVLGGKVLRVDRRTGAAPADNPFTGAGTVSCRLAPGAPGTVCRETFAWGLRNPFRFAFDPDAAGTDFYVNDVGQNVREEINRGVRGADYGWNVREGRCAQTGSATSCGPATPAGMTDPLYDYGRGDGCGSITGGAFVPDGAWPAAYEGGYLFADYVCGRIMMLRGGARTDVATGVGGVVHLEFGPAASGQALYYTTMADGGQVRQIAPTGTANRPPTAVVSAAPASGPAPLFTTLSGSGSSDPDGGALTYLWSFGDGTADVTTTSATVSHTYRAGTWTATLRVRDPAGSVSAPATVRVSSGNTAPTVTITSPAAGATFTVGAPYRLAGTATDAQDGTLPASRLTWTVVRVHGSHTHPFLGPVTGNDVPLTGPGPEDLAAAASSHLRITLTATDLGGVSTTVVRDFLPRTVEVRLATAPAGRTLTVDGRTISGPTTVTSWAGFPLRLGVPAQTDAGGRALGFDRWSDGVTSPTRTWTTPVPAGPSPVTLTAALSLRGLQAEIFDTADLTGSSVTRLDRTVDGTWHTGSPDPAIGPDTFSIRWSGTVLPRHSQRYTFSTTSDDGVRLWVGDRLVIDQWNRHSARVDSGTVALLAGVPAPIVLEYFEATGSASVQLRWSSASQPSEIVPTDRLRPEYAVNMQPAGRPVPVGLSPDTGAVFGRRASGLSFGWSADMSAGARDRDAPTSPDQRYDTFIHVQRGAPPGVRWELALPAGTYRVRLVAGEPTTFDSVYRIAAESVLVVAGTPTSAQRWVEGTAEVTVRDGRLTVTSASGAVNNKLAFLEVRLL</sequence>
<feature type="chain" id="PRO_5021889739" description="Beta-glucosidase" evidence="1">
    <location>
        <begin position="35"/>
        <end position="1000"/>
    </location>
</feature>
<evidence type="ECO:0000313" key="5">
    <source>
        <dbReference type="Proteomes" id="UP000321181"/>
    </source>
</evidence>
<evidence type="ECO:0000256" key="1">
    <source>
        <dbReference type="SAM" id="SignalP"/>
    </source>
</evidence>
<dbReference type="PROSITE" id="PS50093">
    <property type="entry name" value="PKD"/>
    <property type="match status" value="1"/>
</dbReference>
<dbReference type="Pfam" id="PF07995">
    <property type="entry name" value="GSDH"/>
    <property type="match status" value="1"/>
</dbReference>
<dbReference type="InterPro" id="IPR011042">
    <property type="entry name" value="6-blade_b-propeller_TolB-like"/>
</dbReference>
<dbReference type="RefSeq" id="WP_146905684.1">
    <property type="nucleotide sequence ID" value="NZ_BAAARM010000001.1"/>
</dbReference>
<dbReference type="Gene3D" id="2.120.10.30">
    <property type="entry name" value="TolB, C-terminal domain"/>
    <property type="match status" value="1"/>
</dbReference>